<sequence>MQLYANVRPVRNFPNVPSLLCDGKVGDIDWVLVRGNSEGESYRSSPAWVLSRSCASPLIWDEVAAEVARDYPDVKWDQVLVDAMIVRMVVNPKFRKYSLGIDYVHSQYIEPHYTTFNSS</sequence>
<dbReference type="PANTHER" id="PTHR43275:SF1">
    <property type="entry name" value="D-MALATE DEHYDROGENASE [DECARBOXYLATING]"/>
    <property type="match status" value="1"/>
</dbReference>
<dbReference type="EMBL" id="KV878594">
    <property type="protein sequence ID" value="OJJ54738.1"/>
    <property type="molecule type" value="Genomic_DNA"/>
</dbReference>
<dbReference type="InterPro" id="IPR050501">
    <property type="entry name" value="ICDH/IPMDH"/>
</dbReference>
<dbReference type="VEuPathDB" id="FungiDB:ASPSYDRAFT_475185"/>
<keyword evidence="7" id="KW-1185">Reference proteome</keyword>
<dbReference type="GeneID" id="63763517"/>
<dbReference type="Proteomes" id="UP000184356">
    <property type="component" value="Unassembled WGS sequence"/>
</dbReference>
<reference evidence="7" key="1">
    <citation type="journal article" date="2017" name="Genome Biol.">
        <title>Comparative genomics reveals high biological diversity and specific adaptations in the industrially and medically important fungal genus Aspergillus.</title>
        <authorList>
            <person name="de Vries R.P."/>
            <person name="Riley R."/>
            <person name="Wiebenga A."/>
            <person name="Aguilar-Osorio G."/>
            <person name="Amillis S."/>
            <person name="Uchima C.A."/>
            <person name="Anderluh G."/>
            <person name="Asadollahi M."/>
            <person name="Askin M."/>
            <person name="Barry K."/>
            <person name="Battaglia E."/>
            <person name="Bayram O."/>
            <person name="Benocci T."/>
            <person name="Braus-Stromeyer S.A."/>
            <person name="Caldana C."/>
            <person name="Canovas D."/>
            <person name="Cerqueira G.C."/>
            <person name="Chen F."/>
            <person name="Chen W."/>
            <person name="Choi C."/>
            <person name="Clum A."/>
            <person name="Dos Santos R.A."/>
            <person name="Damasio A.R."/>
            <person name="Diallinas G."/>
            <person name="Emri T."/>
            <person name="Fekete E."/>
            <person name="Flipphi M."/>
            <person name="Freyberg S."/>
            <person name="Gallo A."/>
            <person name="Gournas C."/>
            <person name="Habgood R."/>
            <person name="Hainaut M."/>
            <person name="Harispe M.L."/>
            <person name="Henrissat B."/>
            <person name="Hilden K.S."/>
            <person name="Hope R."/>
            <person name="Hossain A."/>
            <person name="Karabika E."/>
            <person name="Karaffa L."/>
            <person name="Karanyi Z."/>
            <person name="Krasevec N."/>
            <person name="Kuo A."/>
            <person name="Kusch H."/>
            <person name="LaButti K."/>
            <person name="Lagendijk E.L."/>
            <person name="Lapidus A."/>
            <person name="Levasseur A."/>
            <person name="Lindquist E."/>
            <person name="Lipzen A."/>
            <person name="Logrieco A.F."/>
            <person name="MacCabe A."/>
            <person name="Maekelae M.R."/>
            <person name="Malavazi I."/>
            <person name="Melin P."/>
            <person name="Meyer V."/>
            <person name="Mielnichuk N."/>
            <person name="Miskei M."/>
            <person name="Molnar A.P."/>
            <person name="Mule G."/>
            <person name="Ngan C.Y."/>
            <person name="Orejas M."/>
            <person name="Orosz E."/>
            <person name="Ouedraogo J.P."/>
            <person name="Overkamp K.M."/>
            <person name="Park H.-S."/>
            <person name="Perrone G."/>
            <person name="Piumi F."/>
            <person name="Punt P.J."/>
            <person name="Ram A.F."/>
            <person name="Ramon A."/>
            <person name="Rauscher S."/>
            <person name="Record E."/>
            <person name="Riano-Pachon D.M."/>
            <person name="Robert V."/>
            <person name="Roehrig J."/>
            <person name="Ruller R."/>
            <person name="Salamov A."/>
            <person name="Salih N.S."/>
            <person name="Samson R.A."/>
            <person name="Sandor E."/>
            <person name="Sanguinetti M."/>
            <person name="Schuetze T."/>
            <person name="Sepcic K."/>
            <person name="Shelest E."/>
            <person name="Sherlock G."/>
            <person name="Sophianopoulou V."/>
            <person name="Squina F.M."/>
            <person name="Sun H."/>
            <person name="Susca A."/>
            <person name="Todd R.B."/>
            <person name="Tsang A."/>
            <person name="Unkles S.E."/>
            <person name="van de Wiele N."/>
            <person name="van Rossen-Uffink D."/>
            <person name="Oliveira J.V."/>
            <person name="Vesth T.C."/>
            <person name="Visser J."/>
            <person name="Yu J.-H."/>
            <person name="Zhou M."/>
            <person name="Andersen M.R."/>
            <person name="Archer D.B."/>
            <person name="Baker S.E."/>
            <person name="Benoit I."/>
            <person name="Brakhage A.A."/>
            <person name="Braus G.H."/>
            <person name="Fischer R."/>
            <person name="Frisvad J.C."/>
            <person name="Goldman G.H."/>
            <person name="Houbraken J."/>
            <person name="Oakley B."/>
            <person name="Pocsi I."/>
            <person name="Scazzocchio C."/>
            <person name="Seiboth B."/>
            <person name="vanKuyk P.A."/>
            <person name="Wortman J."/>
            <person name="Dyer P.S."/>
            <person name="Grigoriev I.V."/>
        </authorList>
    </citation>
    <scope>NUCLEOTIDE SEQUENCE [LARGE SCALE GENOMIC DNA]</scope>
    <source>
        <strain evidence="7">CBS 593.65</strain>
    </source>
</reference>
<evidence type="ECO:0000313" key="6">
    <source>
        <dbReference type="EMBL" id="OJJ54738.1"/>
    </source>
</evidence>
<dbReference type="RefSeq" id="XP_040698544.1">
    <property type="nucleotide sequence ID" value="XM_040847444.1"/>
</dbReference>
<evidence type="ECO:0000256" key="5">
    <source>
        <dbReference type="ARBA" id="ARBA00023027"/>
    </source>
</evidence>
<dbReference type="GO" id="GO:0046872">
    <property type="term" value="F:metal ion binding"/>
    <property type="evidence" value="ECO:0007669"/>
    <property type="project" value="UniProtKB-KW"/>
</dbReference>
<dbReference type="GO" id="GO:0016491">
    <property type="term" value="F:oxidoreductase activity"/>
    <property type="evidence" value="ECO:0007669"/>
    <property type="project" value="UniProtKB-KW"/>
</dbReference>
<evidence type="ECO:0000256" key="4">
    <source>
        <dbReference type="ARBA" id="ARBA00023002"/>
    </source>
</evidence>
<comment type="cofactor">
    <cofactor evidence="2">
        <name>Mg(2+)</name>
        <dbReference type="ChEBI" id="CHEBI:18420"/>
    </cofactor>
</comment>
<dbReference type="OrthoDB" id="10261637at2759"/>
<protein>
    <submittedName>
        <fullName evidence="6">Uncharacterized protein</fullName>
    </submittedName>
</protein>
<evidence type="ECO:0000256" key="3">
    <source>
        <dbReference type="ARBA" id="ARBA00022723"/>
    </source>
</evidence>
<evidence type="ECO:0000256" key="2">
    <source>
        <dbReference type="ARBA" id="ARBA00001946"/>
    </source>
</evidence>
<dbReference type="SUPFAM" id="SSF53659">
    <property type="entry name" value="Isocitrate/Isopropylmalate dehydrogenase-like"/>
    <property type="match status" value="1"/>
</dbReference>
<dbReference type="AlphaFoldDB" id="A0A1L9T5Q4"/>
<proteinExistence type="predicted"/>
<comment type="cofactor">
    <cofactor evidence="1">
        <name>Mn(2+)</name>
        <dbReference type="ChEBI" id="CHEBI:29035"/>
    </cofactor>
</comment>
<organism evidence="6 7">
    <name type="scientific">Aspergillus sydowii CBS 593.65</name>
    <dbReference type="NCBI Taxonomy" id="1036612"/>
    <lineage>
        <taxon>Eukaryota</taxon>
        <taxon>Fungi</taxon>
        <taxon>Dikarya</taxon>
        <taxon>Ascomycota</taxon>
        <taxon>Pezizomycotina</taxon>
        <taxon>Eurotiomycetes</taxon>
        <taxon>Eurotiomycetidae</taxon>
        <taxon>Eurotiales</taxon>
        <taxon>Aspergillaceae</taxon>
        <taxon>Aspergillus</taxon>
        <taxon>Aspergillus subgen. Nidulantes</taxon>
    </lineage>
</organism>
<dbReference type="PANTHER" id="PTHR43275">
    <property type="entry name" value="D-MALATE DEHYDROGENASE [DECARBOXYLATING]"/>
    <property type="match status" value="1"/>
</dbReference>
<name>A0A1L9T5Q4_9EURO</name>
<dbReference type="Gene3D" id="3.40.718.10">
    <property type="entry name" value="Isopropylmalate Dehydrogenase"/>
    <property type="match status" value="2"/>
</dbReference>
<keyword evidence="5" id="KW-0520">NAD</keyword>
<evidence type="ECO:0000256" key="1">
    <source>
        <dbReference type="ARBA" id="ARBA00001936"/>
    </source>
</evidence>
<accession>A0A1L9T5Q4</accession>
<keyword evidence="4" id="KW-0560">Oxidoreductase</keyword>
<dbReference type="STRING" id="1036612.A0A1L9T5Q4"/>
<gene>
    <name evidence="6" type="ORF">ASPSYDRAFT_475185</name>
</gene>
<keyword evidence="3" id="KW-0479">Metal-binding</keyword>
<evidence type="ECO:0000313" key="7">
    <source>
        <dbReference type="Proteomes" id="UP000184356"/>
    </source>
</evidence>